<dbReference type="EMBL" id="JABBFW010000028">
    <property type="protein sequence ID" value="NML18156.1"/>
    <property type="molecule type" value="Genomic_DNA"/>
</dbReference>
<gene>
    <name evidence="1" type="ORF">HHL10_24620</name>
</gene>
<keyword evidence="2" id="KW-1185">Reference proteome</keyword>
<sequence length="156" mass="17436">MLTNWTVRIERLALDLMLDQGKRQPVLLSVVLKGRAAANPMAPAACFNRDQLVAWLQDDWSGRPRGPLLENHVNDVLARCFEMDAYIDSAWVGLYEAGPPPRQGLIGIERGIARREYLAQCRLKKGSAQALPERARTAQSLSQIINADSEMLLKKV</sequence>
<dbReference type="RefSeq" id="WP_169163056.1">
    <property type="nucleotide sequence ID" value="NZ_JABBFW010000028.1"/>
</dbReference>
<comment type="caution">
    <text evidence="1">The sequence shown here is derived from an EMBL/GenBank/DDBJ whole genome shotgun (WGS) entry which is preliminary data.</text>
</comment>
<organism evidence="1 2">
    <name type="scientific">Azohydromonas caseinilytica</name>
    <dbReference type="NCBI Taxonomy" id="2728836"/>
    <lineage>
        <taxon>Bacteria</taxon>
        <taxon>Pseudomonadati</taxon>
        <taxon>Pseudomonadota</taxon>
        <taxon>Betaproteobacteria</taxon>
        <taxon>Burkholderiales</taxon>
        <taxon>Sphaerotilaceae</taxon>
        <taxon>Azohydromonas</taxon>
    </lineage>
</organism>
<reference evidence="1 2" key="1">
    <citation type="submission" date="2020-04" db="EMBL/GenBank/DDBJ databases">
        <title>Azohydromonas sp. isolated from soil.</title>
        <authorList>
            <person name="Dahal R.H."/>
        </authorList>
    </citation>
    <scope>NUCLEOTIDE SEQUENCE [LARGE SCALE GENOMIC DNA]</scope>
    <source>
        <strain evidence="1 2">G-1-1-14</strain>
    </source>
</reference>
<accession>A0A848FG88</accession>
<evidence type="ECO:0000313" key="1">
    <source>
        <dbReference type="EMBL" id="NML18156.1"/>
    </source>
</evidence>
<dbReference type="AlphaFoldDB" id="A0A848FG88"/>
<proteinExistence type="predicted"/>
<evidence type="ECO:0000313" key="2">
    <source>
        <dbReference type="Proteomes" id="UP000574067"/>
    </source>
</evidence>
<dbReference type="Proteomes" id="UP000574067">
    <property type="component" value="Unassembled WGS sequence"/>
</dbReference>
<protein>
    <submittedName>
        <fullName evidence="1">Uncharacterized protein</fullName>
    </submittedName>
</protein>
<name>A0A848FG88_9BURK</name>